<evidence type="ECO:0000256" key="4">
    <source>
        <dbReference type="ARBA" id="ARBA00022759"/>
    </source>
</evidence>
<gene>
    <name evidence="8" type="ORF">P5673_019035</name>
</gene>
<dbReference type="InterPro" id="IPR050951">
    <property type="entry name" value="Retrovirus_Pol_polyprotein"/>
</dbReference>
<dbReference type="GO" id="GO:0003964">
    <property type="term" value="F:RNA-directed DNA polymerase activity"/>
    <property type="evidence" value="ECO:0007669"/>
    <property type="project" value="UniProtKB-KW"/>
</dbReference>
<evidence type="ECO:0000256" key="1">
    <source>
        <dbReference type="ARBA" id="ARBA00022679"/>
    </source>
</evidence>
<dbReference type="EMBL" id="JARQWQ010000043">
    <property type="protein sequence ID" value="KAK2558820.1"/>
    <property type="molecule type" value="Genomic_DNA"/>
</dbReference>
<dbReference type="AlphaFoldDB" id="A0AAD9QDD5"/>
<reference evidence="8" key="2">
    <citation type="journal article" date="2023" name="Science">
        <title>Genomic signatures of disease resistance in endangered staghorn corals.</title>
        <authorList>
            <person name="Vollmer S.V."/>
            <person name="Selwyn J.D."/>
            <person name="Despard B.A."/>
            <person name="Roesel C.L."/>
        </authorList>
    </citation>
    <scope>NUCLEOTIDE SEQUENCE</scope>
    <source>
        <strain evidence="8">K2</strain>
    </source>
</reference>
<dbReference type="Proteomes" id="UP001249851">
    <property type="component" value="Unassembled WGS sequence"/>
</dbReference>
<accession>A0AAD9QDD5</accession>
<dbReference type="InterPro" id="IPR041373">
    <property type="entry name" value="RT_RNaseH"/>
</dbReference>
<keyword evidence="6" id="KW-0695">RNA-directed DNA polymerase</keyword>
<dbReference type="GO" id="GO:0004519">
    <property type="term" value="F:endonuclease activity"/>
    <property type="evidence" value="ECO:0007669"/>
    <property type="project" value="UniProtKB-KW"/>
</dbReference>
<evidence type="ECO:0000256" key="5">
    <source>
        <dbReference type="ARBA" id="ARBA00022801"/>
    </source>
</evidence>
<keyword evidence="5" id="KW-0378">Hydrolase</keyword>
<evidence type="ECO:0000313" key="9">
    <source>
        <dbReference type="Proteomes" id="UP001249851"/>
    </source>
</evidence>
<sequence>MQDNHPITYASRALTDHETRYAQIEKELLAVIYGLEKFHTYTYGRRVTVESDHKPLKGSTKYLADALSQRYLPYDGSQTIASEVESVNMTQDACLKPSALQEIKQHKAKDDSLQELIKVIKAGWPKTKGELSHLVLPYFGIRDELSIDDDVHRTK</sequence>
<dbReference type="PANTHER" id="PTHR37984">
    <property type="entry name" value="PROTEIN CBG26694"/>
    <property type="match status" value="1"/>
</dbReference>
<proteinExistence type="predicted"/>
<evidence type="ECO:0000256" key="3">
    <source>
        <dbReference type="ARBA" id="ARBA00022722"/>
    </source>
</evidence>
<reference evidence="8" key="1">
    <citation type="journal article" date="2023" name="G3 (Bethesda)">
        <title>Whole genome assembly and annotation of the endangered Caribbean coral Acropora cervicornis.</title>
        <authorList>
            <person name="Selwyn J.D."/>
            <person name="Vollmer S.V."/>
        </authorList>
    </citation>
    <scope>NUCLEOTIDE SEQUENCE</scope>
    <source>
        <strain evidence="8">K2</strain>
    </source>
</reference>
<name>A0AAD9QDD5_ACRCE</name>
<keyword evidence="2" id="KW-0548">Nucleotidyltransferase</keyword>
<dbReference type="GO" id="GO:0016787">
    <property type="term" value="F:hydrolase activity"/>
    <property type="evidence" value="ECO:0007669"/>
    <property type="project" value="UniProtKB-KW"/>
</dbReference>
<dbReference type="InterPro" id="IPR043502">
    <property type="entry name" value="DNA/RNA_pol_sf"/>
</dbReference>
<protein>
    <submittedName>
        <fullName evidence="8">Retrovirus-related Pol polyprotein from transposon 297</fullName>
    </submittedName>
</protein>
<dbReference type="Pfam" id="PF17917">
    <property type="entry name" value="RT_RNaseH"/>
    <property type="match status" value="1"/>
</dbReference>
<dbReference type="PANTHER" id="PTHR37984:SF8">
    <property type="entry name" value="CCHC-TYPE DOMAIN-CONTAINING PROTEIN"/>
    <property type="match status" value="1"/>
</dbReference>
<evidence type="ECO:0000313" key="8">
    <source>
        <dbReference type="EMBL" id="KAK2558820.1"/>
    </source>
</evidence>
<evidence type="ECO:0000256" key="2">
    <source>
        <dbReference type="ARBA" id="ARBA00022695"/>
    </source>
</evidence>
<keyword evidence="3" id="KW-0540">Nuclease</keyword>
<feature type="domain" description="Reverse transcriptase RNase H-like" evidence="7">
    <location>
        <begin position="4"/>
        <end position="59"/>
    </location>
</feature>
<organism evidence="8 9">
    <name type="scientific">Acropora cervicornis</name>
    <name type="common">Staghorn coral</name>
    <dbReference type="NCBI Taxonomy" id="6130"/>
    <lineage>
        <taxon>Eukaryota</taxon>
        <taxon>Metazoa</taxon>
        <taxon>Cnidaria</taxon>
        <taxon>Anthozoa</taxon>
        <taxon>Hexacorallia</taxon>
        <taxon>Scleractinia</taxon>
        <taxon>Astrocoeniina</taxon>
        <taxon>Acroporidae</taxon>
        <taxon>Acropora</taxon>
    </lineage>
</organism>
<dbReference type="SUPFAM" id="SSF56672">
    <property type="entry name" value="DNA/RNA polymerases"/>
    <property type="match status" value="1"/>
</dbReference>
<keyword evidence="1" id="KW-0808">Transferase</keyword>
<comment type="caution">
    <text evidence="8">The sequence shown here is derived from an EMBL/GenBank/DDBJ whole genome shotgun (WGS) entry which is preliminary data.</text>
</comment>
<keyword evidence="9" id="KW-1185">Reference proteome</keyword>
<evidence type="ECO:0000256" key="6">
    <source>
        <dbReference type="ARBA" id="ARBA00022918"/>
    </source>
</evidence>
<keyword evidence="4" id="KW-0255">Endonuclease</keyword>
<evidence type="ECO:0000259" key="7">
    <source>
        <dbReference type="Pfam" id="PF17917"/>
    </source>
</evidence>